<dbReference type="SUPFAM" id="SSF56112">
    <property type="entry name" value="Protein kinase-like (PK-like)"/>
    <property type="match status" value="1"/>
</dbReference>
<dbReference type="PROSITE" id="PS00108">
    <property type="entry name" value="PROTEIN_KINASE_ST"/>
    <property type="match status" value="1"/>
</dbReference>
<dbReference type="OrthoDB" id="283111at2759"/>
<dbReference type="GO" id="GO:0005634">
    <property type="term" value="C:nucleus"/>
    <property type="evidence" value="ECO:0007669"/>
    <property type="project" value="TreeGrafter"/>
</dbReference>
<organism evidence="10 12">
    <name type="scientific">Macrostomum lignano</name>
    <dbReference type="NCBI Taxonomy" id="282301"/>
    <lineage>
        <taxon>Eukaryota</taxon>
        <taxon>Metazoa</taxon>
        <taxon>Spiralia</taxon>
        <taxon>Lophotrochozoa</taxon>
        <taxon>Platyhelminthes</taxon>
        <taxon>Rhabditophora</taxon>
        <taxon>Macrostomorpha</taxon>
        <taxon>Macrostomida</taxon>
        <taxon>Macrostomidae</taxon>
        <taxon>Macrostomum</taxon>
    </lineage>
</organism>
<keyword evidence="1" id="KW-0723">Serine/threonine-protein kinase</keyword>
<dbReference type="PROSITE" id="PS00107">
    <property type="entry name" value="PROTEIN_KINASE_ATP"/>
    <property type="match status" value="1"/>
</dbReference>
<dbReference type="GO" id="GO:0043484">
    <property type="term" value="P:regulation of RNA splicing"/>
    <property type="evidence" value="ECO:0007669"/>
    <property type="project" value="TreeGrafter"/>
</dbReference>
<keyword evidence="12" id="KW-1185">Reference proteome</keyword>
<dbReference type="InterPro" id="IPR011009">
    <property type="entry name" value="Kinase-like_dom_sf"/>
</dbReference>
<evidence type="ECO:0000256" key="5">
    <source>
        <dbReference type="ARBA" id="ARBA00022840"/>
    </source>
</evidence>
<dbReference type="PROSITE" id="PS50011">
    <property type="entry name" value="PROTEIN_KINASE_DOM"/>
    <property type="match status" value="1"/>
</dbReference>
<feature type="region of interest" description="Disordered" evidence="8">
    <location>
        <begin position="195"/>
        <end position="218"/>
    </location>
</feature>
<evidence type="ECO:0000313" key="12">
    <source>
        <dbReference type="Proteomes" id="UP000215902"/>
    </source>
</evidence>
<feature type="binding site" evidence="7">
    <location>
        <position position="390"/>
    </location>
    <ligand>
        <name>ATP</name>
        <dbReference type="ChEBI" id="CHEBI:30616"/>
    </ligand>
</feature>
<dbReference type="InterPro" id="IPR000719">
    <property type="entry name" value="Prot_kinase_dom"/>
</dbReference>
<keyword evidence="2" id="KW-0808">Transferase</keyword>
<dbReference type="InterPro" id="IPR017441">
    <property type="entry name" value="Protein_kinase_ATP_BS"/>
</dbReference>
<dbReference type="GO" id="GO:0005524">
    <property type="term" value="F:ATP binding"/>
    <property type="evidence" value="ECO:0007669"/>
    <property type="project" value="UniProtKB-UniRule"/>
</dbReference>
<dbReference type="InterPro" id="IPR051175">
    <property type="entry name" value="CLK_kinases"/>
</dbReference>
<dbReference type="GO" id="GO:0004674">
    <property type="term" value="F:protein serine/threonine kinase activity"/>
    <property type="evidence" value="ECO:0007669"/>
    <property type="project" value="UniProtKB-KW"/>
</dbReference>
<dbReference type="PANTHER" id="PTHR45646">
    <property type="entry name" value="SERINE/THREONINE-PROTEIN KINASE DOA-RELATED"/>
    <property type="match status" value="1"/>
</dbReference>
<evidence type="ECO:0000256" key="8">
    <source>
        <dbReference type="SAM" id="MobiDB-lite"/>
    </source>
</evidence>
<dbReference type="PANTHER" id="PTHR45646:SF11">
    <property type="entry name" value="SERINE_THREONINE-PROTEIN KINASE DOA"/>
    <property type="match status" value="1"/>
</dbReference>
<dbReference type="Gene3D" id="3.30.200.20">
    <property type="entry name" value="Phosphorylase Kinase, domain 1"/>
    <property type="match status" value="1"/>
</dbReference>
<dbReference type="Pfam" id="PF00069">
    <property type="entry name" value="Pkinase"/>
    <property type="match status" value="1"/>
</dbReference>
<comment type="caution">
    <text evidence="10">The sequence shown here is derived from an EMBL/GenBank/DDBJ whole genome shotgun (WGS) entry which is preliminary data.</text>
</comment>
<feature type="compositionally biased region" description="Basic residues" evidence="8">
    <location>
        <begin position="115"/>
        <end position="124"/>
    </location>
</feature>
<feature type="compositionally biased region" description="Low complexity" evidence="8">
    <location>
        <begin position="103"/>
        <end position="114"/>
    </location>
</feature>
<dbReference type="CDD" id="cd14134">
    <property type="entry name" value="PKc_CLK"/>
    <property type="match status" value="1"/>
</dbReference>
<evidence type="ECO:0000256" key="3">
    <source>
        <dbReference type="ARBA" id="ARBA00022741"/>
    </source>
</evidence>
<dbReference type="InterPro" id="IPR008271">
    <property type="entry name" value="Ser/Thr_kinase_AS"/>
</dbReference>
<evidence type="ECO:0000256" key="2">
    <source>
        <dbReference type="ARBA" id="ARBA00022679"/>
    </source>
</evidence>
<name>A0A267DZA1_9PLAT</name>
<protein>
    <recommendedName>
        <fullName evidence="9">Protein kinase domain-containing protein</fullName>
    </recommendedName>
</protein>
<gene>
    <name evidence="10" type="ORF">BOX15_Mlig021322g2</name>
    <name evidence="11" type="ORF">BOX15_Mlig021322g3</name>
</gene>
<keyword evidence="5 7" id="KW-0067">ATP-binding</keyword>
<evidence type="ECO:0000313" key="10">
    <source>
        <dbReference type="EMBL" id="PAA53812.1"/>
    </source>
</evidence>
<keyword evidence="3 7" id="KW-0547">Nucleotide-binding</keyword>
<evidence type="ECO:0000313" key="11">
    <source>
        <dbReference type="EMBL" id="PAA75874.1"/>
    </source>
</evidence>
<evidence type="ECO:0000256" key="4">
    <source>
        <dbReference type="ARBA" id="ARBA00022777"/>
    </source>
</evidence>
<dbReference type="EMBL" id="NIVC01000858">
    <property type="protein sequence ID" value="PAA75874.1"/>
    <property type="molecule type" value="Genomic_DNA"/>
</dbReference>
<feature type="region of interest" description="Disordered" evidence="8">
    <location>
        <begin position="285"/>
        <end position="344"/>
    </location>
</feature>
<feature type="compositionally biased region" description="Basic and acidic residues" evidence="8">
    <location>
        <begin position="311"/>
        <end position="327"/>
    </location>
</feature>
<dbReference type="SMART" id="SM00220">
    <property type="entry name" value="S_TKc"/>
    <property type="match status" value="1"/>
</dbReference>
<evidence type="ECO:0000259" key="9">
    <source>
        <dbReference type="PROSITE" id="PS50011"/>
    </source>
</evidence>
<comment type="similarity">
    <text evidence="6">Belongs to the protein kinase superfamily. CMGC Ser/Thr protein kinase family. Lammer subfamily.</text>
</comment>
<keyword evidence="4" id="KW-0418">Kinase</keyword>
<feature type="region of interest" description="Disordered" evidence="8">
    <location>
        <begin position="101"/>
        <end position="127"/>
    </location>
</feature>
<dbReference type="STRING" id="282301.A0A267DZA1"/>
<evidence type="ECO:0000256" key="1">
    <source>
        <dbReference type="ARBA" id="ARBA00022527"/>
    </source>
</evidence>
<proteinExistence type="inferred from homology"/>
<feature type="domain" description="Protein kinase" evidence="9">
    <location>
        <begin position="359"/>
        <end position="675"/>
    </location>
</feature>
<accession>A0A267DZA1</accession>
<dbReference type="EMBL" id="NIVC01003020">
    <property type="protein sequence ID" value="PAA53812.1"/>
    <property type="molecule type" value="Genomic_DNA"/>
</dbReference>
<sequence>MRLQQPTGAASSAAAASPRRRLLGCLPESLCDLLVCCRRRQRLGSLETSSSSSEVTFLTATTSSPPFSATAENQLDWRLSSWSSPWLPRLPASSETFIPMTQSGSSMLSHSSSSRSKKKCRRSRCYNGSKTEASIPLTFKDPELPDPQIVEPPEAAAQMGNMPTLAVSSHCRKGQLDQLRGDLERLGQQIASLAVRNSKSTAESPEQRSNSTQQPVTVTNSGAEELLDPEIPGAIGLSSDRGNVEAVSAAAGQAEEAVDFGFSAASTALQSGAQQVDLLPDATDKTIKNGEKQGPKTVAAASSEIMQSLPKSRDRQRAIEPREEPQRRRVQRKNSKSPYRDDSDGHLIYAFGDVLQERYEITKTLGEGTFGKVTECIDLQSDSRKRVAIKVIKNVEKYREAAKLEINVLKKLDEKDPEGWYLCIKLLHWFEYYGHMCLVFGLLGKSVYDFLKDNDYAPYPMDHVRHIVYQLVHSVRFLHDNQLTHTDLKPENILFLNSDYTTCYNPKRRKHEKIVNCTDVTLIDFGSATFDHEHHSTVVSTRHYRAPEVILELGWSHACDVWSIGCIAFELYTGFTLYQTHENREHLAMMERILGHAPYRMTRRSQTSYFWHGRLDWDYHSNEGRYVRENCRPLYRYMKDESQDTRDLFDLMLRMLEYEPDERIQLEAALDHQFFQSLPPACLRHVAKPPGGVSDPEASEAAPQT</sequence>
<reference evidence="10 12" key="1">
    <citation type="submission" date="2017-06" db="EMBL/GenBank/DDBJ databases">
        <title>A platform for efficient transgenesis in Macrostomum lignano, a flatworm model organism for stem cell research.</title>
        <authorList>
            <person name="Berezikov E."/>
        </authorList>
    </citation>
    <scope>NUCLEOTIDE SEQUENCE [LARGE SCALE GENOMIC DNA]</scope>
    <source>
        <strain evidence="10">DV1</strain>
        <tissue evidence="10">Whole organism</tissue>
    </source>
</reference>
<dbReference type="Gene3D" id="1.10.510.10">
    <property type="entry name" value="Transferase(Phosphotransferase) domain 1"/>
    <property type="match status" value="1"/>
</dbReference>
<evidence type="ECO:0000256" key="7">
    <source>
        <dbReference type="PROSITE-ProRule" id="PRU10141"/>
    </source>
</evidence>
<dbReference type="AlphaFoldDB" id="A0A267DZA1"/>
<feature type="compositionally biased region" description="Basic and acidic residues" evidence="8">
    <location>
        <begin position="285"/>
        <end position="294"/>
    </location>
</feature>
<evidence type="ECO:0000256" key="6">
    <source>
        <dbReference type="ARBA" id="ARBA00037966"/>
    </source>
</evidence>
<dbReference type="Proteomes" id="UP000215902">
    <property type="component" value="Unassembled WGS sequence"/>
</dbReference>